<evidence type="ECO:0000259" key="2">
    <source>
        <dbReference type="SMART" id="SM00974"/>
    </source>
</evidence>
<protein>
    <submittedName>
        <fullName evidence="3">Chromosome segregation ATPase</fullName>
    </submittedName>
</protein>
<feature type="domain" description="Bacteriophage T5 Orf172 DNA-binding" evidence="2">
    <location>
        <begin position="376"/>
        <end position="459"/>
    </location>
</feature>
<name>A0A172Y2C7_9FLAO</name>
<sequence length="513" mass="60374">MQRLRAELSNLQIDKRSIEEKNIQLKNNNDALSKYQDILNIQVECEYLLKKAEKDSIKLKENAQLELDTAQQQSRESRRITREYTEKRTREVELLYENAVRESQRIIENAENKAESIGGDAYRSLREADLIADRIKAMKNVIKGYGNEYIIPTYTLLDELADDFSHKEAGENIKKLRLNNKLMITNRQAGLCEYVDEYRKNIAIDFVIDAYNGKVESILSTVKKDNYGILKQKINDAFQLVNFNGEAFRKARISNIYHEARLEELKWAVVAQELRWQEQEEQRQIREQIREEEKARKEFEKAIKDAEKEEQTLKRLIEKAESQVSRANEEEKLLFQQKLEELQNKLEQAEEKNQRAISMAQQTRSGNVYVISNIGSFGEDIYKIGMTRRLEPLDRVRELGDASVPFEFDVHAMIYSDDAPTLERQLHKKFMKSQLNKINPRKEFFKLGINDIKNYIETIGIGCKWTLAAEAKQYRETLKLEEEMRTNKQLEAEWEQYQEEVDPVSYEEVLVEE</sequence>
<organism evidence="3 4">
    <name type="scientific">Chryseobacterium glaciei</name>
    <dbReference type="NCBI Taxonomy" id="1685010"/>
    <lineage>
        <taxon>Bacteria</taxon>
        <taxon>Pseudomonadati</taxon>
        <taxon>Bacteroidota</taxon>
        <taxon>Flavobacteriia</taxon>
        <taxon>Flavobacteriales</taxon>
        <taxon>Weeksellaceae</taxon>
        <taxon>Chryseobacterium group</taxon>
        <taxon>Chryseobacterium</taxon>
    </lineage>
</organism>
<feature type="coiled-coil region" evidence="1">
    <location>
        <begin position="1"/>
        <end position="28"/>
    </location>
</feature>
<dbReference type="STRING" id="1685010.A0O34_20765"/>
<evidence type="ECO:0000313" key="3">
    <source>
        <dbReference type="EMBL" id="ANF53265.1"/>
    </source>
</evidence>
<accession>A0A172Y2C7</accession>
<gene>
    <name evidence="3" type="ORF">A0O34_20765</name>
</gene>
<dbReference type="KEGG" id="chh:A0O34_20765"/>
<reference evidence="3 4" key="1">
    <citation type="submission" date="2016-04" db="EMBL/GenBank/DDBJ databases">
        <title>Complete Genome Sequence of Chryseobacterium sp. IHBB 10212.</title>
        <authorList>
            <person name="Pal M."/>
            <person name="Swarnkar M.K."/>
            <person name="Kaushal K."/>
            <person name="Chhibber S."/>
            <person name="Singh A.K."/>
            <person name="Gulati A."/>
        </authorList>
    </citation>
    <scope>NUCLEOTIDE SEQUENCE [LARGE SCALE GENOMIC DNA]</scope>
    <source>
        <strain evidence="3 4">IHBB 10212</strain>
    </source>
</reference>
<dbReference type="Pfam" id="PF13250">
    <property type="entry name" value="SNIPE"/>
    <property type="match status" value="1"/>
</dbReference>
<dbReference type="InterPro" id="IPR025280">
    <property type="entry name" value="SNIPE"/>
</dbReference>
<dbReference type="Pfam" id="PF13455">
    <property type="entry name" value="MUG113"/>
    <property type="match status" value="1"/>
</dbReference>
<dbReference type="SMART" id="SM00974">
    <property type="entry name" value="T5orf172"/>
    <property type="match status" value="1"/>
</dbReference>
<dbReference type="Proteomes" id="UP000077824">
    <property type="component" value="Chromosome"/>
</dbReference>
<feature type="coiled-coil region" evidence="1">
    <location>
        <begin position="271"/>
        <end position="359"/>
    </location>
</feature>
<proteinExistence type="predicted"/>
<keyword evidence="1" id="KW-0175">Coiled coil</keyword>
<dbReference type="AlphaFoldDB" id="A0A172Y2C7"/>
<dbReference type="InterPro" id="IPR018306">
    <property type="entry name" value="Phage_T5_Orf172_DNA-bd"/>
</dbReference>
<evidence type="ECO:0000313" key="4">
    <source>
        <dbReference type="Proteomes" id="UP000077824"/>
    </source>
</evidence>
<keyword evidence="4" id="KW-1185">Reference proteome</keyword>
<evidence type="ECO:0000256" key="1">
    <source>
        <dbReference type="SAM" id="Coils"/>
    </source>
</evidence>
<dbReference type="EMBL" id="CP015199">
    <property type="protein sequence ID" value="ANF53265.1"/>
    <property type="molecule type" value="Genomic_DNA"/>
</dbReference>